<keyword evidence="2" id="KW-1185">Reference proteome</keyword>
<protein>
    <recommendedName>
        <fullName evidence="3">Capsule polysaccharide biosynthesis protein</fullName>
    </recommendedName>
</protein>
<organism evidence="1 2">
    <name type="scientific">Xanthobacter agilis</name>
    <dbReference type="NCBI Taxonomy" id="47492"/>
    <lineage>
        <taxon>Bacteria</taxon>
        <taxon>Pseudomonadati</taxon>
        <taxon>Pseudomonadota</taxon>
        <taxon>Alphaproteobacteria</taxon>
        <taxon>Hyphomicrobiales</taxon>
        <taxon>Xanthobacteraceae</taxon>
        <taxon>Xanthobacter</taxon>
    </lineage>
</organism>
<evidence type="ECO:0008006" key="3">
    <source>
        <dbReference type="Google" id="ProtNLM"/>
    </source>
</evidence>
<reference evidence="1 2" key="1">
    <citation type="submission" date="2023-07" db="EMBL/GenBank/DDBJ databases">
        <title>Genomic Encyclopedia of Type Strains, Phase IV (KMG-IV): sequencing the most valuable type-strain genomes for metagenomic binning, comparative biology and taxonomic classification.</title>
        <authorList>
            <person name="Goeker M."/>
        </authorList>
    </citation>
    <scope>NUCLEOTIDE SEQUENCE [LARGE SCALE GENOMIC DNA]</scope>
    <source>
        <strain evidence="1 2">DSM 3770</strain>
    </source>
</reference>
<sequence>MERPSPDTEYVTTPDGIGILRANYMPRKDFIEVRGGCPKALGVAFVEVALQGGEVLGRTPCKPPSSEYPPDYPPFMQGTDWFAVRRGRVFGAEQREPPALLVRFLDAEDREIAQLQTPTRIINTPAAPPTAVASPSGGSKDYHISIDQFFFERHWNLMSIRGAFFSVNGTQAVEVWADKEKVGDAQLGMHRPLSKRTPDPANGFALETTIDVDLLKYERIHLRCVDKAGKVYRRSLPAGHLERSDDGTTLFYNKRHNDLLAKAERQKRVIPRWRERIVNFAMQCDLGRALGPSFARRATDDPDRVLLFVNNVNPGGRPEKWQYFLKLHEELEKFGFELVLAQQSAAASPADPPMWFIRMSDMRTWLKPAWSRELRKTGRTDTEYRAMLHEASSLDYGYEQNKRNVLPTWLESYSSSLQIARAADQVLTMVRPKVALLWHEWNQASHICKWLCDAYGVPTLYCHDGALPMTMGMDPVGEMAESTPVAKAEEYYARPLARADFRRAITYRRLVRDTGLNRKSTVADGSLSRLLDKVRAEGKKVLFYAGCNDWQTGMLPVWWDKSSVHSPIFIDSYDAFRYLSDLCAQRGDWVLLFKPHPHLEPQRVDLSEPHVIFVREANIHECVRQSDVCLTLVSATAYMSLFNDRPTILLGRNSLSRSGSCYEPHEIGDIPEMIEAALRGVDVRAMKRRWIDHLARMIRYTLQPMHPDSEKLMGKPYSATARFIIKEAKSSPVLHNG</sequence>
<dbReference type="Proteomes" id="UP001241747">
    <property type="component" value="Unassembled WGS sequence"/>
</dbReference>
<dbReference type="Gene3D" id="3.40.50.12580">
    <property type="match status" value="1"/>
</dbReference>
<comment type="caution">
    <text evidence="1">The sequence shown here is derived from an EMBL/GenBank/DDBJ whole genome shotgun (WGS) entry which is preliminary data.</text>
</comment>
<accession>A0ABU0LBX2</accession>
<evidence type="ECO:0000313" key="2">
    <source>
        <dbReference type="Proteomes" id="UP001241747"/>
    </source>
</evidence>
<dbReference type="EMBL" id="JAUSVY010000003">
    <property type="protein sequence ID" value="MDQ0504611.1"/>
    <property type="molecule type" value="Genomic_DNA"/>
</dbReference>
<dbReference type="InterPro" id="IPR043148">
    <property type="entry name" value="TagF_C"/>
</dbReference>
<dbReference type="RefSeq" id="WP_237347174.1">
    <property type="nucleotide sequence ID" value="NZ_JABWGX010000029.1"/>
</dbReference>
<gene>
    <name evidence="1" type="ORF">QOZ94_001393</name>
</gene>
<name>A0ABU0LBX2_XANAG</name>
<evidence type="ECO:0000313" key="1">
    <source>
        <dbReference type="EMBL" id="MDQ0504611.1"/>
    </source>
</evidence>
<proteinExistence type="predicted"/>